<evidence type="ECO:0000313" key="2">
    <source>
        <dbReference type="EMBL" id="AFL74932.1"/>
    </source>
</evidence>
<dbReference type="PANTHER" id="PTHR13754:SF13">
    <property type="entry name" value="METALLO-BETA-LACTAMASE SUPERFAMILY PROTEIN (AFU_ORTHOLOGUE AFUA_3G07630)"/>
    <property type="match status" value="1"/>
</dbReference>
<reference evidence="2 3" key="1">
    <citation type="submission" date="2012-06" db="EMBL/GenBank/DDBJ databases">
        <title>Complete sequence of Thiocystis violascens DSM 198.</title>
        <authorList>
            <consortium name="US DOE Joint Genome Institute"/>
            <person name="Lucas S."/>
            <person name="Han J."/>
            <person name="Lapidus A."/>
            <person name="Cheng J.-F."/>
            <person name="Goodwin L."/>
            <person name="Pitluck S."/>
            <person name="Peters L."/>
            <person name="Ovchinnikova G."/>
            <person name="Teshima H."/>
            <person name="Detter J.C."/>
            <person name="Han C."/>
            <person name="Tapia R."/>
            <person name="Land M."/>
            <person name="Hauser L."/>
            <person name="Kyrpides N."/>
            <person name="Ivanova N."/>
            <person name="Pagani I."/>
            <person name="Vogl K."/>
            <person name="Liu Z."/>
            <person name="Frigaard N.-U."/>
            <person name="Bryant D."/>
            <person name="Woyke T."/>
        </authorList>
    </citation>
    <scope>NUCLEOTIDE SEQUENCE [LARGE SCALE GENOMIC DNA]</scope>
    <source>
        <strain evidence="3">ATCC 17096 / DSM 198 / 6111</strain>
    </source>
</reference>
<dbReference type="InterPro" id="IPR036866">
    <property type="entry name" value="RibonucZ/Hydroxyglut_hydro"/>
</dbReference>
<dbReference type="InterPro" id="IPR052926">
    <property type="entry name" value="Metallo-beta-lactamase_dom"/>
</dbReference>
<dbReference type="EMBL" id="CP003154">
    <property type="protein sequence ID" value="AFL74932.1"/>
    <property type="molecule type" value="Genomic_DNA"/>
</dbReference>
<dbReference type="HOGENOM" id="CLU_036012_1_0_6"/>
<feature type="domain" description="Metallo-beta-lactamase" evidence="1">
    <location>
        <begin position="23"/>
        <end position="209"/>
    </location>
</feature>
<evidence type="ECO:0000313" key="3">
    <source>
        <dbReference type="Proteomes" id="UP000006062"/>
    </source>
</evidence>
<sequence>METATLTILFDNYPGLPGLQTLWGFSALIRTPARTVLFDTGSNGRALLKNMRALDIDPAGLDMVFLSHAHWDHIGGLDSILELNPNVTVVIHEGFSRHLVHDLQGLCGELIVVGSEPRELAPGLRSTGMLAADPPEHALVLDLDESLAIIGGCSHPGIERLVEQTRSADGKPVRWAIGGFHLMYSDASAIARAIASLRQLGVTEVVPTHCTGDAARAALRQVYGAGFIEGGVGRRIELVPRRL</sequence>
<dbReference type="Pfam" id="PF00753">
    <property type="entry name" value="Lactamase_B"/>
    <property type="match status" value="1"/>
</dbReference>
<proteinExistence type="predicted"/>
<dbReference type="eggNOG" id="COG1237">
    <property type="taxonomic scope" value="Bacteria"/>
</dbReference>
<keyword evidence="3" id="KW-1185">Reference proteome</keyword>
<keyword evidence="2" id="KW-0378">Hydrolase</keyword>
<dbReference type="InterPro" id="IPR001279">
    <property type="entry name" value="Metallo-B-lactamas"/>
</dbReference>
<dbReference type="GO" id="GO:0016740">
    <property type="term" value="F:transferase activity"/>
    <property type="evidence" value="ECO:0007669"/>
    <property type="project" value="TreeGrafter"/>
</dbReference>
<gene>
    <name evidence="2" type="ordered locus">Thivi_3052</name>
</gene>
<dbReference type="Proteomes" id="UP000006062">
    <property type="component" value="Chromosome"/>
</dbReference>
<evidence type="ECO:0000259" key="1">
    <source>
        <dbReference type="SMART" id="SM00849"/>
    </source>
</evidence>
<dbReference type="SUPFAM" id="SSF56281">
    <property type="entry name" value="Metallo-hydrolase/oxidoreductase"/>
    <property type="match status" value="1"/>
</dbReference>
<dbReference type="OrthoDB" id="9803916at2"/>
<dbReference type="KEGG" id="tvi:Thivi_3052"/>
<dbReference type="GO" id="GO:0016787">
    <property type="term" value="F:hydrolase activity"/>
    <property type="evidence" value="ECO:0007669"/>
    <property type="project" value="UniProtKB-KW"/>
</dbReference>
<dbReference type="RefSeq" id="WP_014779347.1">
    <property type="nucleotide sequence ID" value="NC_018012.1"/>
</dbReference>
<organism evidence="2 3">
    <name type="scientific">Thiocystis violascens (strain ATCC 17096 / DSM 198 / 6111)</name>
    <name type="common">Chromatium violascens</name>
    <dbReference type="NCBI Taxonomy" id="765911"/>
    <lineage>
        <taxon>Bacteria</taxon>
        <taxon>Pseudomonadati</taxon>
        <taxon>Pseudomonadota</taxon>
        <taxon>Gammaproteobacteria</taxon>
        <taxon>Chromatiales</taxon>
        <taxon>Chromatiaceae</taxon>
        <taxon>Thiocystis</taxon>
    </lineage>
</organism>
<dbReference type="InterPro" id="IPR041712">
    <property type="entry name" value="DHPS-like_MBL-fold"/>
</dbReference>
<dbReference type="CDD" id="cd07713">
    <property type="entry name" value="DHPS-like_MBL-fold"/>
    <property type="match status" value="1"/>
</dbReference>
<dbReference type="Gene3D" id="3.60.15.10">
    <property type="entry name" value="Ribonuclease Z/Hydroxyacylglutathione hydrolase-like"/>
    <property type="match status" value="1"/>
</dbReference>
<dbReference type="PANTHER" id="PTHR13754">
    <property type="entry name" value="METALLO-BETA-LACTAMASE SUPERFAMILY PROTEIN"/>
    <property type="match status" value="1"/>
</dbReference>
<dbReference type="AlphaFoldDB" id="I3YD64"/>
<dbReference type="SMART" id="SM00849">
    <property type="entry name" value="Lactamase_B"/>
    <property type="match status" value="1"/>
</dbReference>
<name>I3YD64_THIV6</name>
<protein>
    <submittedName>
        <fullName evidence="2">Metal-dependent hydrolase, beta-lactamase superfamily II</fullName>
    </submittedName>
</protein>
<dbReference type="STRING" id="765911.Thivi_3052"/>
<accession>I3YD64</accession>